<name>A0ABR6VPB2_9BACT</name>
<dbReference type="Gene3D" id="1.10.3910.10">
    <property type="entry name" value="SP0561-like"/>
    <property type="match status" value="1"/>
</dbReference>
<dbReference type="InterPro" id="IPR038062">
    <property type="entry name" value="ScdA-like_N_sf"/>
</dbReference>
<feature type="domain" description="DUF1858" evidence="1">
    <location>
        <begin position="4"/>
        <end position="62"/>
    </location>
</feature>
<feature type="domain" description="DUF2249" evidence="2">
    <location>
        <begin position="107"/>
        <end position="166"/>
    </location>
</feature>
<accession>A0ABR6VPB2</accession>
<dbReference type="InterPro" id="IPR015077">
    <property type="entry name" value="DUF1858"/>
</dbReference>
<proteinExistence type="predicted"/>
<evidence type="ECO:0000313" key="4">
    <source>
        <dbReference type="Proteomes" id="UP000659698"/>
    </source>
</evidence>
<evidence type="ECO:0000259" key="1">
    <source>
        <dbReference type="Pfam" id="PF08984"/>
    </source>
</evidence>
<dbReference type="InterPro" id="IPR018720">
    <property type="entry name" value="DUF2249"/>
</dbReference>
<dbReference type="SUPFAM" id="SSF140683">
    <property type="entry name" value="SP0561-like"/>
    <property type="match status" value="1"/>
</dbReference>
<dbReference type="Pfam" id="PF08984">
    <property type="entry name" value="DUF1858"/>
    <property type="match status" value="1"/>
</dbReference>
<dbReference type="InterPro" id="IPR036868">
    <property type="entry name" value="TusA-like_sf"/>
</dbReference>
<evidence type="ECO:0000313" key="3">
    <source>
        <dbReference type="EMBL" id="MBC3539029.1"/>
    </source>
</evidence>
<organism evidence="3 4">
    <name type="scientific">Rufibacter sediminis</name>
    <dbReference type="NCBI Taxonomy" id="2762756"/>
    <lineage>
        <taxon>Bacteria</taxon>
        <taxon>Pseudomonadati</taxon>
        <taxon>Bacteroidota</taxon>
        <taxon>Cytophagia</taxon>
        <taxon>Cytophagales</taxon>
        <taxon>Hymenobacteraceae</taxon>
        <taxon>Rufibacter</taxon>
    </lineage>
</organism>
<dbReference type="RefSeq" id="WP_186633874.1">
    <property type="nucleotide sequence ID" value="NZ_JACOAF010000011.1"/>
</dbReference>
<dbReference type="Proteomes" id="UP000659698">
    <property type="component" value="Unassembled WGS sequence"/>
</dbReference>
<sequence>MEIAPATKISALIKANPAAIEAIAGINKHFEKLRNPVLRKILAARVTIADAARLGGCDVDMFFEKLAPLGFTVKQQQETKPEPKVTYVVPVFPLFLEKLPQNAFLHLDVREAIASGHDPFLEIMQAVNQVREDTVLVLLNTFEPTPLIQILQKKGFACFSEEKGEDLVYTYFWRESEKRPENAPAGTAVQPSAAFEQLLQKYQGRLHHLDVRQLEMPQPMVAILEELEKLPPGKALHVTHRRVPQFLLPQLQERGFAIAIQEQNAAEVHLLIYKET</sequence>
<dbReference type="SUPFAM" id="SSF64307">
    <property type="entry name" value="SirA-like"/>
    <property type="match status" value="1"/>
</dbReference>
<reference evidence="3 4" key="1">
    <citation type="journal article" date="2019" name="Int. J. Syst. Evol. Microbiol.">
        <title>Rufibacter sediminis sp. nov., isolated from freshwater lake sediment.</title>
        <authorList>
            <person name="Qu J.H."/>
            <person name="Zhang L.J."/>
            <person name="Fu Y.H."/>
            <person name="Li H.F."/>
        </authorList>
    </citation>
    <scope>NUCLEOTIDE SEQUENCE [LARGE SCALE GENOMIC DNA]</scope>
    <source>
        <strain evidence="3 4">H-1</strain>
    </source>
</reference>
<dbReference type="EMBL" id="JACOAF010000011">
    <property type="protein sequence ID" value="MBC3539029.1"/>
    <property type="molecule type" value="Genomic_DNA"/>
</dbReference>
<keyword evidence="4" id="KW-1185">Reference proteome</keyword>
<evidence type="ECO:0000259" key="2">
    <source>
        <dbReference type="Pfam" id="PF10006"/>
    </source>
</evidence>
<gene>
    <name evidence="3" type="ORF">H7U12_05010</name>
</gene>
<dbReference type="Pfam" id="PF10006">
    <property type="entry name" value="DUF2249"/>
    <property type="match status" value="2"/>
</dbReference>
<comment type="caution">
    <text evidence="3">The sequence shown here is derived from an EMBL/GenBank/DDBJ whole genome shotgun (WGS) entry which is preliminary data.</text>
</comment>
<protein>
    <submittedName>
        <fullName evidence="3">DUF2249 domain-containing protein</fullName>
    </submittedName>
</protein>
<feature type="domain" description="DUF2249" evidence="2">
    <location>
        <begin position="209"/>
        <end position="273"/>
    </location>
</feature>